<evidence type="ECO:0000259" key="1">
    <source>
        <dbReference type="Pfam" id="PF00534"/>
    </source>
</evidence>
<evidence type="ECO:0000259" key="2">
    <source>
        <dbReference type="Pfam" id="PF13579"/>
    </source>
</evidence>
<feature type="domain" description="Glycosyl transferase family 1" evidence="1">
    <location>
        <begin position="180"/>
        <end position="349"/>
    </location>
</feature>
<dbReference type="OrthoDB" id="73743at2"/>
<dbReference type="PANTHER" id="PTHR45947">
    <property type="entry name" value="SULFOQUINOVOSYL TRANSFERASE SQD2"/>
    <property type="match status" value="1"/>
</dbReference>
<dbReference type="STRING" id="1641165.XM38_21715"/>
<dbReference type="RefSeq" id="WP_080812632.1">
    <property type="nucleotide sequence ID" value="NZ_CP021983.2"/>
</dbReference>
<keyword evidence="4" id="KW-1185">Reference proteome</keyword>
<name>A0A1Z3HM21_9CYAN</name>
<dbReference type="KEGG" id="hhg:XM38_022770"/>
<gene>
    <name evidence="3" type="ORF">XM38_022770</name>
</gene>
<sequence length="386" mass="43574">MSNILIFSSLLLPPSQTFIKAQAEGLQQFTSHYVGCRRVDGLSLPAERTSVINPGTSSGKLKELLFKLTGRSRTLRDILRKIDPVLIHAQFGLSGALLLSSMRSLDIPLIVHYRGADATLDPEVVRFSSINHWIYYQRLDQLKQTTHLFLTVSHFIRKKLIEQGFPDDKIMTHYNGVDIQQFRADMNISREPVVLFVGRLTEKKGCQDLLKAMAQVQMAHPGVRLILIGDGPLREGLEKFAEKHLKQCRFLGVQSHATVKDWMNRARVLAAPSITSVQGDSEGLPNVVLEAQAMGLPVVSTFHAGIPEAVIHQQTGFLVEEHDSDNLGMYIAHLFQDDELWQSFSRQGRLHVETNFDRQRQIQLLETLYEETLEQYHGTTRSAVSL</sequence>
<protein>
    <submittedName>
        <fullName evidence="3">Glycosyltransferase type 1</fullName>
    </submittedName>
</protein>
<dbReference type="Pfam" id="PF00534">
    <property type="entry name" value="Glycos_transf_1"/>
    <property type="match status" value="1"/>
</dbReference>
<dbReference type="InterPro" id="IPR028098">
    <property type="entry name" value="Glyco_trans_4-like_N"/>
</dbReference>
<dbReference type="EMBL" id="CP021983">
    <property type="protein sequence ID" value="ASC71325.1"/>
    <property type="molecule type" value="Genomic_DNA"/>
</dbReference>
<dbReference type="PANTHER" id="PTHR45947:SF14">
    <property type="entry name" value="SLL1723 PROTEIN"/>
    <property type="match status" value="1"/>
</dbReference>
<proteinExistence type="predicted"/>
<dbReference type="Gene3D" id="3.40.50.2000">
    <property type="entry name" value="Glycogen Phosphorylase B"/>
    <property type="match status" value="2"/>
</dbReference>
<dbReference type="SUPFAM" id="SSF53756">
    <property type="entry name" value="UDP-Glycosyltransferase/glycogen phosphorylase"/>
    <property type="match status" value="1"/>
</dbReference>
<dbReference type="Pfam" id="PF13579">
    <property type="entry name" value="Glyco_trans_4_4"/>
    <property type="match status" value="1"/>
</dbReference>
<evidence type="ECO:0000313" key="3">
    <source>
        <dbReference type="EMBL" id="ASC71325.1"/>
    </source>
</evidence>
<dbReference type="Proteomes" id="UP000191901">
    <property type="component" value="Chromosome"/>
</dbReference>
<reference evidence="3 4" key="1">
    <citation type="journal article" date="2016" name="Biochim. Biophys. Acta">
        <title>Characterization of red-shifted phycobilisomes isolated from the chlorophyll f-containing cyanobacterium Halomicronema hongdechloris.</title>
        <authorList>
            <person name="Li Y."/>
            <person name="Lin Y."/>
            <person name="Garvey C.J."/>
            <person name="Birch D."/>
            <person name="Corkery R.W."/>
            <person name="Loughlin P.C."/>
            <person name="Scheer H."/>
            <person name="Willows R.D."/>
            <person name="Chen M."/>
        </authorList>
    </citation>
    <scope>NUCLEOTIDE SEQUENCE [LARGE SCALE GENOMIC DNA]</scope>
    <source>
        <strain evidence="3 4">C2206</strain>
    </source>
</reference>
<dbReference type="InterPro" id="IPR001296">
    <property type="entry name" value="Glyco_trans_1"/>
</dbReference>
<dbReference type="InterPro" id="IPR050194">
    <property type="entry name" value="Glycosyltransferase_grp1"/>
</dbReference>
<accession>A0A1Z3HM21</accession>
<organism evidence="3 4">
    <name type="scientific">Halomicronema hongdechloris C2206</name>
    <dbReference type="NCBI Taxonomy" id="1641165"/>
    <lineage>
        <taxon>Bacteria</taxon>
        <taxon>Bacillati</taxon>
        <taxon>Cyanobacteriota</taxon>
        <taxon>Cyanophyceae</taxon>
        <taxon>Nodosilineales</taxon>
        <taxon>Nodosilineaceae</taxon>
        <taxon>Halomicronema</taxon>
    </lineage>
</organism>
<evidence type="ECO:0000313" key="4">
    <source>
        <dbReference type="Proteomes" id="UP000191901"/>
    </source>
</evidence>
<dbReference type="GO" id="GO:0016757">
    <property type="term" value="F:glycosyltransferase activity"/>
    <property type="evidence" value="ECO:0007669"/>
    <property type="project" value="InterPro"/>
</dbReference>
<feature type="domain" description="Glycosyltransferase subfamily 4-like N-terminal" evidence="2">
    <location>
        <begin position="37"/>
        <end position="176"/>
    </location>
</feature>
<dbReference type="AlphaFoldDB" id="A0A1Z3HM21"/>